<evidence type="ECO:0000313" key="2">
    <source>
        <dbReference type="EMBL" id="CAI9921902.1"/>
    </source>
</evidence>
<dbReference type="EMBL" id="CATOUU010000237">
    <property type="protein sequence ID" value="CAI9921902.1"/>
    <property type="molecule type" value="Genomic_DNA"/>
</dbReference>
<gene>
    <name evidence="3" type="ORF">HINF_LOCUS68219</name>
    <name evidence="2" type="ORF">HINF_LOCUS9547</name>
</gene>
<dbReference type="GO" id="GO:0005634">
    <property type="term" value="C:nucleus"/>
    <property type="evidence" value="ECO:0007669"/>
    <property type="project" value="TreeGrafter"/>
</dbReference>
<reference evidence="3 4" key="2">
    <citation type="submission" date="2024-07" db="EMBL/GenBank/DDBJ databases">
        <authorList>
            <person name="Akdeniz Z."/>
        </authorList>
    </citation>
    <scope>NUCLEOTIDE SEQUENCE [LARGE SCALE GENOMIC DNA]</scope>
</reference>
<dbReference type="SUPFAM" id="SSF56300">
    <property type="entry name" value="Metallo-dependent phosphatases"/>
    <property type="match status" value="1"/>
</dbReference>
<proteinExistence type="predicted"/>
<comment type="caution">
    <text evidence="2">The sequence shown here is derived from an EMBL/GenBank/DDBJ whole genome shotgun (WGS) entry which is preliminary data.</text>
</comment>
<dbReference type="GO" id="GO:0008419">
    <property type="term" value="F:RNA lariat debranching enzyme activity"/>
    <property type="evidence" value="ECO:0007669"/>
    <property type="project" value="TreeGrafter"/>
</dbReference>
<dbReference type="Gene3D" id="3.60.21.10">
    <property type="match status" value="1"/>
</dbReference>
<reference evidence="2" key="1">
    <citation type="submission" date="2023-06" db="EMBL/GenBank/DDBJ databases">
        <authorList>
            <person name="Kurt Z."/>
        </authorList>
    </citation>
    <scope>NUCLEOTIDE SEQUENCE</scope>
</reference>
<evidence type="ECO:0000313" key="4">
    <source>
        <dbReference type="Proteomes" id="UP001642409"/>
    </source>
</evidence>
<dbReference type="AlphaFoldDB" id="A0AA86NM75"/>
<organism evidence="2">
    <name type="scientific">Hexamita inflata</name>
    <dbReference type="NCBI Taxonomy" id="28002"/>
    <lineage>
        <taxon>Eukaryota</taxon>
        <taxon>Metamonada</taxon>
        <taxon>Diplomonadida</taxon>
        <taxon>Hexamitidae</taxon>
        <taxon>Hexamitinae</taxon>
        <taxon>Hexamita</taxon>
    </lineage>
</organism>
<dbReference type="EMBL" id="CAXDID020000481">
    <property type="protein sequence ID" value="CAL6095998.1"/>
    <property type="molecule type" value="Genomic_DNA"/>
</dbReference>
<dbReference type="InterPro" id="IPR029052">
    <property type="entry name" value="Metallo-depent_PP-like"/>
</dbReference>
<sequence length="325" mass="36563">MKILLFGCVHGRFDIVCQKIDEYKPDLAVLLGDLQTFIEEGDMDACNLKAKYRDMGHFRELLTGKLSLSCPTVCIGGNHENVKHLAAFRNGGYLCANLFYLGSGMYTVVINGRQIDIAAVSGISHFPIIDSVRLSQHPFLSNDFQQRDIQFLTRACKSDLQLIPVLSTPTLVLSHDWPLGVSRLLPKSKLVTKQSNLADPRIGGPVSALLLKQIRNQNCVYCCSHMHFQTENFITVQNAPTNVAEVDWTFSKEQKRIKFVALNKVEHSGYQEITYFDSKSNKHNGVWAGEKYFGDFCDGQYRENELVNANGVWILVNGENKVVLE</sequence>
<keyword evidence="4" id="KW-1185">Reference proteome</keyword>
<dbReference type="Pfam" id="PF00149">
    <property type="entry name" value="Metallophos"/>
    <property type="match status" value="1"/>
</dbReference>
<dbReference type="InterPro" id="IPR004843">
    <property type="entry name" value="Calcineurin-like_PHP"/>
</dbReference>
<feature type="domain" description="Calcineurin-like phosphoesterase" evidence="1">
    <location>
        <begin position="1"/>
        <end position="142"/>
    </location>
</feature>
<evidence type="ECO:0000313" key="3">
    <source>
        <dbReference type="EMBL" id="CAL6095998.1"/>
    </source>
</evidence>
<dbReference type="PANTHER" id="PTHR12849">
    <property type="entry name" value="RNA LARIAT DEBRANCHING ENZYME"/>
    <property type="match status" value="1"/>
</dbReference>
<dbReference type="GO" id="GO:0000398">
    <property type="term" value="P:mRNA splicing, via spliceosome"/>
    <property type="evidence" value="ECO:0007669"/>
    <property type="project" value="TreeGrafter"/>
</dbReference>
<dbReference type="Proteomes" id="UP001642409">
    <property type="component" value="Unassembled WGS sequence"/>
</dbReference>
<accession>A0AA86NM75</accession>
<dbReference type="PANTHER" id="PTHR12849:SF0">
    <property type="entry name" value="LARIAT DEBRANCHING ENZYME"/>
    <property type="match status" value="1"/>
</dbReference>
<protein>
    <submittedName>
        <fullName evidence="2">Calcineurin-like phosphoesterase</fullName>
    </submittedName>
    <submittedName>
        <fullName evidence="3">Calcineurin-like_phosphoesterase</fullName>
    </submittedName>
</protein>
<name>A0AA86NM75_9EUKA</name>
<evidence type="ECO:0000259" key="1">
    <source>
        <dbReference type="Pfam" id="PF00149"/>
    </source>
</evidence>